<evidence type="ECO:0008006" key="3">
    <source>
        <dbReference type="Google" id="ProtNLM"/>
    </source>
</evidence>
<proteinExistence type="predicted"/>
<sequence length="79" mass="8960">MEVEGIDNESEQKLVTGEEVSMWGQGVQDAPVTDYYARKPPPRVVIVYLKLLVSALIHVEVHSQSYVFILSIFESFTFV</sequence>
<keyword evidence="2" id="KW-1185">Reference proteome</keyword>
<reference evidence="1 2" key="1">
    <citation type="journal article" date="2024" name="G3 (Bethesda)">
        <title>Genome assembly of Hibiscus sabdariffa L. provides insights into metabolisms of medicinal natural products.</title>
        <authorList>
            <person name="Kim T."/>
        </authorList>
    </citation>
    <scope>NUCLEOTIDE SEQUENCE [LARGE SCALE GENOMIC DNA]</scope>
    <source>
        <strain evidence="1">TK-2024</strain>
        <tissue evidence="1">Old leaves</tissue>
    </source>
</reference>
<organism evidence="1 2">
    <name type="scientific">Hibiscus sabdariffa</name>
    <name type="common">roselle</name>
    <dbReference type="NCBI Taxonomy" id="183260"/>
    <lineage>
        <taxon>Eukaryota</taxon>
        <taxon>Viridiplantae</taxon>
        <taxon>Streptophyta</taxon>
        <taxon>Embryophyta</taxon>
        <taxon>Tracheophyta</taxon>
        <taxon>Spermatophyta</taxon>
        <taxon>Magnoliopsida</taxon>
        <taxon>eudicotyledons</taxon>
        <taxon>Gunneridae</taxon>
        <taxon>Pentapetalae</taxon>
        <taxon>rosids</taxon>
        <taxon>malvids</taxon>
        <taxon>Malvales</taxon>
        <taxon>Malvaceae</taxon>
        <taxon>Malvoideae</taxon>
        <taxon>Hibiscus</taxon>
    </lineage>
</organism>
<name>A0ABR2QFW9_9ROSI</name>
<dbReference type="EMBL" id="JBBPBN010000040">
    <property type="protein sequence ID" value="KAK8999407.1"/>
    <property type="molecule type" value="Genomic_DNA"/>
</dbReference>
<protein>
    <recommendedName>
        <fullName evidence="3">Transmembrane protein</fullName>
    </recommendedName>
</protein>
<accession>A0ABR2QFW9</accession>
<dbReference type="Proteomes" id="UP001396334">
    <property type="component" value="Unassembled WGS sequence"/>
</dbReference>
<gene>
    <name evidence="1" type="ORF">V6N11_070574</name>
</gene>
<evidence type="ECO:0000313" key="1">
    <source>
        <dbReference type="EMBL" id="KAK8999407.1"/>
    </source>
</evidence>
<evidence type="ECO:0000313" key="2">
    <source>
        <dbReference type="Proteomes" id="UP001396334"/>
    </source>
</evidence>
<comment type="caution">
    <text evidence="1">The sequence shown here is derived from an EMBL/GenBank/DDBJ whole genome shotgun (WGS) entry which is preliminary data.</text>
</comment>